<organism evidence="1 2">
    <name type="scientific">Trichonephila clavata</name>
    <name type="common">Joro spider</name>
    <name type="synonym">Nephila clavata</name>
    <dbReference type="NCBI Taxonomy" id="2740835"/>
    <lineage>
        <taxon>Eukaryota</taxon>
        <taxon>Metazoa</taxon>
        <taxon>Ecdysozoa</taxon>
        <taxon>Arthropoda</taxon>
        <taxon>Chelicerata</taxon>
        <taxon>Arachnida</taxon>
        <taxon>Araneae</taxon>
        <taxon>Araneomorphae</taxon>
        <taxon>Entelegynae</taxon>
        <taxon>Araneoidea</taxon>
        <taxon>Nephilidae</taxon>
        <taxon>Trichonephila</taxon>
    </lineage>
</organism>
<evidence type="ECO:0000313" key="2">
    <source>
        <dbReference type="Proteomes" id="UP000887116"/>
    </source>
</evidence>
<dbReference type="AlphaFoldDB" id="A0A8X6FTN8"/>
<proteinExistence type="predicted"/>
<gene>
    <name evidence="1" type="ORF">TNCT_481751</name>
</gene>
<dbReference type="OrthoDB" id="7581030at2759"/>
<sequence>MEKNSMNSVDGKIWQESIKSENVIQAVKSGMDAVVEVAKSLAGEGFDMTAKDSQELLVAEIDETGLEEISGIHDNSKDNNMEEVEKLKCSSIKYQVRSRFS</sequence>
<dbReference type="Proteomes" id="UP000887116">
    <property type="component" value="Unassembled WGS sequence"/>
</dbReference>
<keyword evidence="2" id="KW-1185">Reference proteome</keyword>
<comment type="caution">
    <text evidence="1">The sequence shown here is derived from an EMBL/GenBank/DDBJ whole genome shotgun (WGS) entry which is preliminary data.</text>
</comment>
<name>A0A8X6FTN8_TRICU</name>
<reference evidence="1" key="1">
    <citation type="submission" date="2020-07" db="EMBL/GenBank/DDBJ databases">
        <title>Multicomponent nature underlies the extraordinary mechanical properties of spider dragline silk.</title>
        <authorList>
            <person name="Kono N."/>
            <person name="Nakamura H."/>
            <person name="Mori M."/>
            <person name="Yoshida Y."/>
            <person name="Ohtoshi R."/>
            <person name="Malay A.D."/>
            <person name="Moran D.A.P."/>
            <person name="Tomita M."/>
            <person name="Numata K."/>
            <person name="Arakawa K."/>
        </authorList>
    </citation>
    <scope>NUCLEOTIDE SEQUENCE</scope>
</reference>
<accession>A0A8X6FTN8</accession>
<protein>
    <submittedName>
        <fullName evidence="1">Uncharacterized protein</fullName>
    </submittedName>
</protein>
<evidence type="ECO:0000313" key="1">
    <source>
        <dbReference type="EMBL" id="GFQ88556.1"/>
    </source>
</evidence>
<dbReference type="EMBL" id="BMAO01003535">
    <property type="protein sequence ID" value="GFQ88556.1"/>
    <property type="molecule type" value="Genomic_DNA"/>
</dbReference>